<organism evidence="1 2">
    <name type="scientific">Actinomadura fibrosa</name>
    <dbReference type="NCBI Taxonomy" id="111802"/>
    <lineage>
        <taxon>Bacteria</taxon>
        <taxon>Bacillati</taxon>
        <taxon>Actinomycetota</taxon>
        <taxon>Actinomycetes</taxon>
        <taxon>Streptosporangiales</taxon>
        <taxon>Thermomonosporaceae</taxon>
        <taxon>Actinomadura</taxon>
    </lineage>
</organism>
<dbReference type="Pfam" id="PF06999">
    <property type="entry name" value="Suc_Fer-like"/>
    <property type="match status" value="1"/>
</dbReference>
<sequence length="301" mass="31941">MTRGKGCGHCPGSHSGERPCLASATTKARAWLLVEHPGPWPERVERLAGPAPIAAAVRAAQAAGVRPQLIRRPGRRRGIPPLQVFAAWSAGDDVWAEGRELADPAELADLDLGALAAGRRPGFGEPVTEPVLLVCTHGRRNACCARTGAPLARALNARFDRLVWETTHVGGDRYAANLVCLPHGIYYGDLGETEAVAAVDAYLRGEVVLDRLRGRAGLPEPAQAAEHFVRAHTGLLGVDAFAVESVTGTSRYEALVAGQGCRYRVALEAVQQSGPCGPDCEENLGTYVVRELTLLNEAALV</sequence>
<dbReference type="PANTHER" id="PTHR31902">
    <property type="entry name" value="ACTIN PATCHES DISTAL PROTEIN 1"/>
    <property type="match status" value="1"/>
</dbReference>
<keyword evidence="2" id="KW-1185">Reference proteome</keyword>
<gene>
    <name evidence="1" type="ORF">ACFQZM_48295</name>
</gene>
<evidence type="ECO:0000313" key="1">
    <source>
        <dbReference type="EMBL" id="MFD0692362.1"/>
    </source>
</evidence>
<dbReference type="InterPro" id="IPR036249">
    <property type="entry name" value="Thioredoxin-like_sf"/>
</dbReference>
<comment type="caution">
    <text evidence="1">The sequence shown here is derived from an EMBL/GenBank/DDBJ whole genome shotgun (WGS) entry which is preliminary data.</text>
</comment>
<dbReference type="PANTHER" id="PTHR31902:SF22">
    <property type="entry name" value="SLL1203 PROTEIN"/>
    <property type="match status" value="1"/>
</dbReference>
<dbReference type="CDD" id="cd03062">
    <property type="entry name" value="TRX_Fd_Sucrase"/>
    <property type="match status" value="1"/>
</dbReference>
<name>A0ABW2Y4W7_9ACTN</name>
<protein>
    <submittedName>
        <fullName evidence="1">Sucrase ferredoxin</fullName>
    </submittedName>
</protein>
<reference evidence="2" key="1">
    <citation type="journal article" date="2019" name="Int. J. Syst. Evol. Microbiol.">
        <title>The Global Catalogue of Microorganisms (GCM) 10K type strain sequencing project: providing services to taxonomists for standard genome sequencing and annotation.</title>
        <authorList>
            <consortium name="The Broad Institute Genomics Platform"/>
            <consortium name="The Broad Institute Genome Sequencing Center for Infectious Disease"/>
            <person name="Wu L."/>
            <person name="Ma J."/>
        </authorList>
    </citation>
    <scope>NUCLEOTIDE SEQUENCE [LARGE SCALE GENOMIC DNA]</scope>
    <source>
        <strain evidence="2">JCM 9371</strain>
    </source>
</reference>
<dbReference type="RefSeq" id="WP_131764120.1">
    <property type="nucleotide sequence ID" value="NZ_CAACUY010000515.1"/>
</dbReference>
<evidence type="ECO:0000313" key="2">
    <source>
        <dbReference type="Proteomes" id="UP001597063"/>
    </source>
</evidence>
<dbReference type="Proteomes" id="UP001597063">
    <property type="component" value="Unassembled WGS sequence"/>
</dbReference>
<dbReference type="EMBL" id="JBHTGP010000040">
    <property type="protein sequence ID" value="MFD0692362.1"/>
    <property type="molecule type" value="Genomic_DNA"/>
</dbReference>
<proteinExistence type="predicted"/>
<dbReference type="Gene3D" id="3.40.30.10">
    <property type="entry name" value="Glutaredoxin"/>
    <property type="match status" value="1"/>
</dbReference>
<dbReference type="InterPro" id="IPR009737">
    <property type="entry name" value="Aim32/Apd1-like"/>
</dbReference>
<accession>A0ABW2Y4W7</accession>
<dbReference type="SUPFAM" id="SSF52833">
    <property type="entry name" value="Thioredoxin-like"/>
    <property type="match status" value="1"/>
</dbReference>